<reference evidence="2" key="1">
    <citation type="submission" date="2012-11" db="EMBL/GenBank/DDBJ databases">
        <authorList>
            <person name="Lucero-Rivera Y.E."/>
            <person name="Tovar-Ramirez D."/>
        </authorList>
    </citation>
    <scope>NUCLEOTIDE SEQUENCE [LARGE SCALE GENOMIC DNA]</scope>
    <source>
        <strain evidence="2">Araruama</strain>
    </source>
</reference>
<evidence type="ECO:0000313" key="1">
    <source>
        <dbReference type="EMBL" id="ETR68595.1"/>
    </source>
</evidence>
<sequence length="542" mass="59433">MSVSGIPVEAYATQGFGYGKDTTGRMPDKDVNYIIRGLSPGIYEVSIDPPSKYMSEVKTIEITDQDVNLDFELQNPSRMIKGTIYNMEAGKPVWISAWSPSVDGKVVTVTGTGNVEYSLTGLKPASNYRVKFMSPAYPDQYYNQQTQWMDADKVDIAAYDAFDIDFTIEVNPTISGTVSFNNAQAGDSAWIVAFSLSKGTEMVEVTTTAPAYEMQVMKADDYVVSVWSNKYTATPEKKFVDTTTGNVENIDFSLNSGNSISGTISDQDGQPVSGITVEASSMSTGSKFATTNASGVYQINGLESVDDYILSVFITESAPPFFYSTDGSVRDQSWATEISTESGSVQNIDISIITGERICGMVINDQFKNIANVLIRLESESLKVRHSVRTDSDGKFVFTGLPSGNDYKVFAKPTPTSPYQSQSKEQISSNVCNLYFILTQAYTLSGVITDTNGDLCSKIEVELIHDDDDFYGYYRTDSSGFFEIKGIPQNSGYALIVTAAGDTAYLPFKENKISITQSLEKILPLHLHWKYGDICGIPMVIL</sequence>
<gene>
    <name evidence="1" type="ORF">OMM_04475</name>
</gene>
<dbReference type="SUPFAM" id="SSF49478">
    <property type="entry name" value="Cna protein B-type domain"/>
    <property type="match status" value="1"/>
</dbReference>
<dbReference type="Proteomes" id="UP000189670">
    <property type="component" value="Unassembled WGS sequence"/>
</dbReference>
<name>A0A1V1P1H8_9BACT</name>
<evidence type="ECO:0000313" key="2">
    <source>
        <dbReference type="Proteomes" id="UP000189670"/>
    </source>
</evidence>
<organism evidence="1 2">
    <name type="scientific">Candidatus Magnetoglobus multicellularis str. Araruama</name>
    <dbReference type="NCBI Taxonomy" id="890399"/>
    <lineage>
        <taxon>Bacteria</taxon>
        <taxon>Pseudomonadati</taxon>
        <taxon>Thermodesulfobacteriota</taxon>
        <taxon>Desulfobacteria</taxon>
        <taxon>Desulfobacterales</taxon>
        <taxon>Desulfobacteraceae</taxon>
        <taxon>Candidatus Magnetoglobus</taxon>
    </lineage>
</organism>
<dbReference type="EMBL" id="ATBP01000898">
    <property type="protein sequence ID" value="ETR68595.1"/>
    <property type="molecule type" value="Genomic_DNA"/>
</dbReference>
<dbReference type="InterPro" id="IPR008969">
    <property type="entry name" value="CarboxyPept-like_regulatory"/>
</dbReference>
<dbReference type="SUPFAM" id="SSF49464">
    <property type="entry name" value="Carboxypeptidase regulatory domain-like"/>
    <property type="match status" value="2"/>
</dbReference>
<accession>A0A1V1P1H8</accession>
<protein>
    <submittedName>
        <fullName evidence="1">Uncharacterized protein</fullName>
    </submittedName>
</protein>
<dbReference type="Gene3D" id="2.60.40.1120">
    <property type="entry name" value="Carboxypeptidase-like, regulatory domain"/>
    <property type="match status" value="2"/>
</dbReference>
<comment type="caution">
    <text evidence="1">The sequence shown here is derived from an EMBL/GenBank/DDBJ whole genome shotgun (WGS) entry which is preliminary data.</text>
</comment>
<dbReference type="Pfam" id="PF13620">
    <property type="entry name" value="CarboxypepD_reg"/>
    <property type="match status" value="1"/>
</dbReference>
<proteinExistence type="predicted"/>
<dbReference type="AlphaFoldDB" id="A0A1V1P1H8"/>